<accession>A0A2Z7BTA5</accession>
<sequence length="593" mass="66342">MEHTVMVCMFKSLEDTWLKGFLEASNSMYEGAVTELFMNVKVITGMIVSFVANRKMVITKDMFTAAFGLPTKGMIGFLDIPKETMVKIRRRFSGSECRSGHPALCANAGSFDVVTREKFDLMVAMTASLKMLAGFTTEEAEADTVAHQGLKRHIYWRKLRAATMTSALLIERNRETATMTSAYLLEEAGISNADVSISVREELGSATLTSAYLLEEARISNADLYEMEVQKRVDEHLENFNPAEPSVNYDYMCIRFLSKELKEISRQHRDLCVLADLPIVAPEASTTGDDVSIDTLQIILSPTAQSRILALEFSTQAEQEQAAAWKAAHSDEQIKMIDQIVEQVEDTDKEQLGSSGGQQEQPVPEEEDQPQHSPAHSSSRSSESYYLRQSSHPCKDHVNNPGPNPISEENSTNHQGPTPSEMPIVVYIEQHDDTDREIKAEPVSQAGPEPISLPTIQFMETTTKELTNMTDRVSSLDLTFARMWDDTDITRHHTTQLKKQIENVVDGLEIKIDVLKSNLSRKLVDNQQNLAALETNMVCHYADSHQQFVDELALVKSQLAEKIQCIRELRDAKKREGGQSSKKSEGPSSRKGE</sequence>
<name>A0A2Z7BTA5_9LAMI</name>
<dbReference type="AlphaFoldDB" id="A0A2Z7BTA5"/>
<evidence type="ECO:0000313" key="3">
    <source>
        <dbReference type="EMBL" id="KZV37852.1"/>
    </source>
</evidence>
<keyword evidence="1" id="KW-0175">Coiled coil</keyword>
<organism evidence="3 4">
    <name type="scientific">Dorcoceras hygrometricum</name>
    <dbReference type="NCBI Taxonomy" id="472368"/>
    <lineage>
        <taxon>Eukaryota</taxon>
        <taxon>Viridiplantae</taxon>
        <taxon>Streptophyta</taxon>
        <taxon>Embryophyta</taxon>
        <taxon>Tracheophyta</taxon>
        <taxon>Spermatophyta</taxon>
        <taxon>Magnoliopsida</taxon>
        <taxon>eudicotyledons</taxon>
        <taxon>Gunneridae</taxon>
        <taxon>Pentapetalae</taxon>
        <taxon>asterids</taxon>
        <taxon>lamiids</taxon>
        <taxon>Lamiales</taxon>
        <taxon>Gesneriaceae</taxon>
        <taxon>Didymocarpoideae</taxon>
        <taxon>Trichosporeae</taxon>
        <taxon>Loxocarpinae</taxon>
        <taxon>Dorcoceras</taxon>
    </lineage>
</organism>
<protein>
    <submittedName>
        <fullName evidence="3">Peroxidase</fullName>
    </submittedName>
</protein>
<evidence type="ECO:0000256" key="2">
    <source>
        <dbReference type="SAM" id="MobiDB-lite"/>
    </source>
</evidence>
<keyword evidence="4" id="KW-1185">Reference proteome</keyword>
<proteinExistence type="predicted"/>
<evidence type="ECO:0000256" key="1">
    <source>
        <dbReference type="SAM" id="Coils"/>
    </source>
</evidence>
<dbReference type="GO" id="GO:0004601">
    <property type="term" value="F:peroxidase activity"/>
    <property type="evidence" value="ECO:0007669"/>
    <property type="project" value="UniProtKB-KW"/>
</dbReference>
<keyword evidence="3" id="KW-0575">Peroxidase</keyword>
<feature type="region of interest" description="Disordered" evidence="2">
    <location>
        <begin position="570"/>
        <end position="593"/>
    </location>
</feature>
<feature type="region of interest" description="Disordered" evidence="2">
    <location>
        <begin position="348"/>
        <end position="420"/>
    </location>
</feature>
<dbReference type="Proteomes" id="UP000250235">
    <property type="component" value="Unassembled WGS sequence"/>
</dbReference>
<feature type="compositionally biased region" description="Low complexity" evidence="2">
    <location>
        <begin position="371"/>
        <end position="391"/>
    </location>
</feature>
<evidence type="ECO:0000313" key="4">
    <source>
        <dbReference type="Proteomes" id="UP000250235"/>
    </source>
</evidence>
<feature type="coiled-coil region" evidence="1">
    <location>
        <begin position="498"/>
        <end position="536"/>
    </location>
</feature>
<feature type="compositionally biased region" description="Polar residues" evidence="2">
    <location>
        <begin position="407"/>
        <end position="418"/>
    </location>
</feature>
<keyword evidence="3" id="KW-0560">Oxidoreductase</keyword>
<gene>
    <name evidence="3" type="ORF">F511_30762</name>
</gene>
<dbReference type="OrthoDB" id="1751168at2759"/>
<dbReference type="EMBL" id="KV002479">
    <property type="protein sequence ID" value="KZV37852.1"/>
    <property type="molecule type" value="Genomic_DNA"/>
</dbReference>
<reference evidence="3 4" key="1">
    <citation type="journal article" date="2015" name="Proc. Natl. Acad. Sci. U.S.A.">
        <title>The resurrection genome of Boea hygrometrica: A blueprint for survival of dehydration.</title>
        <authorList>
            <person name="Xiao L."/>
            <person name="Yang G."/>
            <person name="Zhang L."/>
            <person name="Yang X."/>
            <person name="Zhao S."/>
            <person name="Ji Z."/>
            <person name="Zhou Q."/>
            <person name="Hu M."/>
            <person name="Wang Y."/>
            <person name="Chen M."/>
            <person name="Xu Y."/>
            <person name="Jin H."/>
            <person name="Xiao X."/>
            <person name="Hu G."/>
            <person name="Bao F."/>
            <person name="Hu Y."/>
            <person name="Wan P."/>
            <person name="Li L."/>
            <person name="Deng X."/>
            <person name="Kuang T."/>
            <person name="Xiang C."/>
            <person name="Zhu J.K."/>
            <person name="Oliver M.J."/>
            <person name="He Y."/>
        </authorList>
    </citation>
    <scope>NUCLEOTIDE SEQUENCE [LARGE SCALE GENOMIC DNA]</scope>
    <source>
        <strain evidence="4">cv. XS01</strain>
    </source>
</reference>